<gene>
    <name evidence="1" type="ORF">P167DRAFT_605776</name>
</gene>
<evidence type="ECO:0000313" key="1">
    <source>
        <dbReference type="EMBL" id="RPB12407.1"/>
    </source>
</evidence>
<dbReference type="EMBL" id="ML119129">
    <property type="protein sequence ID" value="RPB12407.1"/>
    <property type="molecule type" value="Genomic_DNA"/>
</dbReference>
<accession>A0A3N4KPF9</accession>
<dbReference type="InParanoid" id="A0A3N4KPF9"/>
<protein>
    <submittedName>
        <fullName evidence="1">Uncharacterized protein</fullName>
    </submittedName>
</protein>
<evidence type="ECO:0000313" key="2">
    <source>
        <dbReference type="Proteomes" id="UP000277580"/>
    </source>
</evidence>
<dbReference type="AlphaFoldDB" id="A0A3N4KPF9"/>
<dbReference type="Proteomes" id="UP000277580">
    <property type="component" value="Unassembled WGS sequence"/>
</dbReference>
<organism evidence="1 2">
    <name type="scientific">Morchella conica CCBAS932</name>
    <dbReference type="NCBI Taxonomy" id="1392247"/>
    <lineage>
        <taxon>Eukaryota</taxon>
        <taxon>Fungi</taxon>
        <taxon>Dikarya</taxon>
        <taxon>Ascomycota</taxon>
        <taxon>Pezizomycotina</taxon>
        <taxon>Pezizomycetes</taxon>
        <taxon>Pezizales</taxon>
        <taxon>Morchellaceae</taxon>
        <taxon>Morchella</taxon>
    </lineage>
</organism>
<proteinExistence type="predicted"/>
<reference evidence="1 2" key="1">
    <citation type="journal article" date="2018" name="Nat. Ecol. Evol.">
        <title>Pezizomycetes genomes reveal the molecular basis of ectomycorrhizal truffle lifestyle.</title>
        <authorList>
            <person name="Murat C."/>
            <person name="Payen T."/>
            <person name="Noel B."/>
            <person name="Kuo A."/>
            <person name="Morin E."/>
            <person name="Chen J."/>
            <person name="Kohler A."/>
            <person name="Krizsan K."/>
            <person name="Balestrini R."/>
            <person name="Da Silva C."/>
            <person name="Montanini B."/>
            <person name="Hainaut M."/>
            <person name="Levati E."/>
            <person name="Barry K.W."/>
            <person name="Belfiori B."/>
            <person name="Cichocki N."/>
            <person name="Clum A."/>
            <person name="Dockter R.B."/>
            <person name="Fauchery L."/>
            <person name="Guy J."/>
            <person name="Iotti M."/>
            <person name="Le Tacon F."/>
            <person name="Lindquist E.A."/>
            <person name="Lipzen A."/>
            <person name="Malagnac F."/>
            <person name="Mello A."/>
            <person name="Molinier V."/>
            <person name="Miyauchi S."/>
            <person name="Poulain J."/>
            <person name="Riccioni C."/>
            <person name="Rubini A."/>
            <person name="Sitrit Y."/>
            <person name="Splivallo R."/>
            <person name="Traeger S."/>
            <person name="Wang M."/>
            <person name="Zifcakova L."/>
            <person name="Wipf D."/>
            <person name="Zambonelli A."/>
            <person name="Paolocci F."/>
            <person name="Nowrousian M."/>
            <person name="Ottonello S."/>
            <person name="Baldrian P."/>
            <person name="Spatafora J.W."/>
            <person name="Henrissat B."/>
            <person name="Nagy L.G."/>
            <person name="Aury J.M."/>
            <person name="Wincker P."/>
            <person name="Grigoriev I.V."/>
            <person name="Bonfante P."/>
            <person name="Martin F.M."/>
        </authorList>
    </citation>
    <scope>NUCLEOTIDE SEQUENCE [LARGE SCALE GENOMIC DNA]</scope>
    <source>
        <strain evidence="1 2">CCBAS932</strain>
    </source>
</reference>
<sequence>MSTSAKSHVPPITGTTIITQGDKLAVENNLTVRNGHVFAMVLADSEGDEELAMTLSDTPDPSGVCNAYAKPLMSPPRPEQLWTLEGAIKSINGEGDSILKTKEKVYAGIVGHLEIEGYPTEVNPDFKEANINDLVYIMLHPILLDFRRKTGRCIRLQREKEIVSVDSETGGTEEFVVMDLISVTKDRFVLVIEAKKASLGKAIKQCLLAMKDMKDNNSYGSGNGDGGGGGDGGGEVYGFVTTGERWRMVRYDGRSFELTENMDVLFDTMGEDKERWMRDYSALVDCMDVALSNGCSVRKDVVN</sequence>
<name>A0A3N4KPF9_9PEZI</name>
<keyword evidence="2" id="KW-1185">Reference proteome</keyword>